<accession>A0A6A4NEE9</accession>
<dbReference type="PROSITE" id="PS51767">
    <property type="entry name" value="PEPTIDASE_A1"/>
    <property type="match status" value="1"/>
</dbReference>
<protein>
    <submittedName>
        <fullName evidence="7">Putative nepenthesin</fullName>
    </submittedName>
</protein>
<dbReference type="Gene3D" id="2.40.70.10">
    <property type="entry name" value="Acid Proteases"/>
    <property type="match status" value="2"/>
</dbReference>
<dbReference type="InterPro" id="IPR001969">
    <property type="entry name" value="Aspartic_peptidase_AS"/>
</dbReference>
<dbReference type="InterPro" id="IPR032861">
    <property type="entry name" value="TAXi_N"/>
</dbReference>
<evidence type="ECO:0000313" key="7">
    <source>
        <dbReference type="EMBL" id="KAE9585027.1"/>
    </source>
</evidence>
<organism evidence="7 8">
    <name type="scientific">Lupinus albus</name>
    <name type="common">White lupine</name>
    <name type="synonym">Lupinus termis</name>
    <dbReference type="NCBI Taxonomy" id="3870"/>
    <lineage>
        <taxon>Eukaryota</taxon>
        <taxon>Viridiplantae</taxon>
        <taxon>Streptophyta</taxon>
        <taxon>Embryophyta</taxon>
        <taxon>Tracheophyta</taxon>
        <taxon>Spermatophyta</taxon>
        <taxon>Magnoliopsida</taxon>
        <taxon>eudicotyledons</taxon>
        <taxon>Gunneridae</taxon>
        <taxon>Pentapetalae</taxon>
        <taxon>rosids</taxon>
        <taxon>fabids</taxon>
        <taxon>Fabales</taxon>
        <taxon>Fabaceae</taxon>
        <taxon>Papilionoideae</taxon>
        <taxon>50 kb inversion clade</taxon>
        <taxon>genistoids sensu lato</taxon>
        <taxon>core genistoids</taxon>
        <taxon>Genisteae</taxon>
        <taxon>Lupinus</taxon>
    </lineage>
</organism>
<sequence>MNIVNLLINIINITEVFFNSLCRMHLYFESSNMKEVVLFLILLFQLSTLPSVESTGFSVDLIHIDSPLSPFYNSSMTQSDILIKLAFNSISRARSFKSNIDQNSEDNTIVIPNRGSYLMQFFIGTPPQGMLAIADTGSDLTWIQCQPCNICFNQSFPIFDPRNSYTYLELPCDSNSCSQIPIHSCGNNGECNYKALYLEGSSSQGTLATDTISFNNTYNGQRIEYPTSVFGCGHTNAGTFTPLEGGIFGLGGGPTSFISQHGAKFGKFKFSYCLLPFYYIQGASKMKFGVDTQTYRTRVVTTPLILKNPSTYYYLSLAGVSINGKMVEPDESDIGNIVIDSGTTYTLLKRSWYERIESAVVEAMGYLGLARNALEPFSLCYNAEAISEYPLITLQFSGSEYEVKLYGSNTFISINQFLCFTILPSDGISILGNFAQVFSNVEYDLDKKTVSFAEADCLME</sequence>
<dbReference type="PANTHER" id="PTHR47967:SF128">
    <property type="entry name" value="ASPARTIC PROTEINASE CDR1-LIKE"/>
    <property type="match status" value="1"/>
</dbReference>
<dbReference type="InterPro" id="IPR021109">
    <property type="entry name" value="Peptidase_aspartic_dom_sf"/>
</dbReference>
<feature type="domain" description="Peptidase A1" evidence="6">
    <location>
        <begin position="117"/>
        <end position="453"/>
    </location>
</feature>
<dbReference type="InterPro" id="IPR032799">
    <property type="entry name" value="TAXi_C"/>
</dbReference>
<keyword evidence="5" id="KW-0325">Glycoprotein</keyword>
<dbReference type="SUPFAM" id="SSF50630">
    <property type="entry name" value="Acid proteases"/>
    <property type="match status" value="1"/>
</dbReference>
<comment type="similarity">
    <text evidence="1">Belongs to the peptidase A1 family.</text>
</comment>
<dbReference type="InterPro" id="IPR034161">
    <property type="entry name" value="Pepsin-like_plant"/>
</dbReference>
<keyword evidence="3" id="KW-0064">Aspartyl protease</keyword>
<evidence type="ECO:0000256" key="5">
    <source>
        <dbReference type="ARBA" id="ARBA00023180"/>
    </source>
</evidence>
<comment type="caution">
    <text evidence="7">The sequence shown here is derived from an EMBL/GenBank/DDBJ whole genome shotgun (WGS) entry which is preliminary data.</text>
</comment>
<proteinExistence type="inferred from homology"/>
<dbReference type="GO" id="GO:0004190">
    <property type="term" value="F:aspartic-type endopeptidase activity"/>
    <property type="evidence" value="ECO:0007669"/>
    <property type="project" value="UniProtKB-KW"/>
</dbReference>
<dbReference type="OrthoDB" id="771136at2759"/>
<dbReference type="CDD" id="cd05476">
    <property type="entry name" value="pepsin_A_like_plant"/>
    <property type="match status" value="1"/>
</dbReference>
<dbReference type="Pfam" id="PF14541">
    <property type="entry name" value="TAXi_C"/>
    <property type="match status" value="1"/>
</dbReference>
<dbReference type="Pfam" id="PF14543">
    <property type="entry name" value="TAXi_N"/>
    <property type="match status" value="1"/>
</dbReference>
<evidence type="ECO:0000313" key="8">
    <source>
        <dbReference type="Proteomes" id="UP000447434"/>
    </source>
</evidence>
<dbReference type="PANTHER" id="PTHR47967">
    <property type="entry name" value="OS07G0603500 PROTEIN-RELATED"/>
    <property type="match status" value="1"/>
</dbReference>
<dbReference type="GO" id="GO:0006508">
    <property type="term" value="P:proteolysis"/>
    <property type="evidence" value="ECO:0007669"/>
    <property type="project" value="UniProtKB-KW"/>
</dbReference>
<evidence type="ECO:0000256" key="4">
    <source>
        <dbReference type="ARBA" id="ARBA00022801"/>
    </source>
</evidence>
<keyword evidence="2" id="KW-0645">Protease</keyword>
<reference evidence="8" key="1">
    <citation type="journal article" date="2020" name="Nat. Commun.">
        <title>Genome sequence of the cluster root forming white lupin.</title>
        <authorList>
            <person name="Hufnagel B."/>
            <person name="Marques A."/>
            <person name="Soriano A."/>
            <person name="Marques L."/>
            <person name="Divol F."/>
            <person name="Doumas P."/>
            <person name="Sallet E."/>
            <person name="Mancinotti D."/>
            <person name="Carrere S."/>
            <person name="Marande W."/>
            <person name="Arribat S."/>
            <person name="Keller J."/>
            <person name="Huneau C."/>
            <person name="Blein T."/>
            <person name="Aime D."/>
            <person name="Laguerre M."/>
            <person name="Taylor J."/>
            <person name="Schubert V."/>
            <person name="Nelson M."/>
            <person name="Geu-Flores F."/>
            <person name="Crespi M."/>
            <person name="Gallardo-Guerrero K."/>
            <person name="Delaux P.-M."/>
            <person name="Salse J."/>
            <person name="Berges H."/>
            <person name="Guyot R."/>
            <person name="Gouzy J."/>
            <person name="Peret B."/>
        </authorList>
    </citation>
    <scope>NUCLEOTIDE SEQUENCE [LARGE SCALE GENOMIC DNA]</scope>
    <source>
        <strain evidence="8">cv. Amiga</strain>
    </source>
</reference>
<dbReference type="EMBL" id="WOCE01000025">
    <property type="protein sequence ID" value="KAE9585027.1"/>
    <property type="molecule type" value="Genomic_DNA"/>
</dbReference>
<dbReference type="FunFam" id="2.40.70.10:FF:000031">
    <property type="entry name" value="Aspartyl protease AED1"/>
    <property type="match status" value="1"/>
</dbReference>
<dbReference type="AlphaFoldDB" id="A0A6A4NEE9"/>
<gene>
    <name evidence="7" type="ORF">Lalb_Chr25g0284651</name>
</gene>
<dbReference type="PROSITE" id="PS00141">
    <property type="entry name" value="ASP_PROTEASE"/>
    <property type="match status" value="1"/>
</dbReference>
<evidence type="ECO:0000259" key="6">
    <source>
        <dbReference type="PROSITE" id="PS51767"/>
    </source>
</evidence>
<name>A0A6A4NEE9_LUPAL</name>
<keyword evidence="4" id="KW-0378">Hydrolase</keyword>
<evidence type="ECO:0000256" key="2">
    <source>
        <dbReference type="ARBA" id="ARBA00022670"/>
    </source>
</evidence>
<dbReference type="InterPro" id="IPR033121">
    <property type="entry name" value="PEPTIDASE_A1"/>
</dbReference>
<dbReference type="GO" id="GO:0005576">
    <property type="term" value="C:extracellular region"/>
    <property type="evidence" value="ECO:0007669"/>
    <property type="project" value="TreeGrafter"/>
</dbReference>
<keyword evidence="8" id="KW-1185">Reference proteome</keyword>
<dbReference type="Proteomes" id="UP000447434">
    <property type="component" value="Chromosome 25"/>
</dbReference>
<evidence type="ECO:0000256" key="3">
    <source>
        <dbReference type="ARBA" id="ARBA00022750"/>
    </source>
</evidence>
<dbReference type="InterPro" id="IPR051708">
    <property type="entry name" value="Plant_Aspart_Prot_A1"/>
</dbReference>
<evidence type="ECO:0000256" key="1">
    <source>
        <dbReference type="ARBA" id="ARBA00007447"/>
    </source>
</evidence>